<protein>
    <submittedName>
        <fullName evidence="1">Uncharacterized protein</fullName>
    </submittedName>
</protein>
<gene>
    <name evidence="1" type="ORF">NDU88_004488</name>
</gene>
<comment type="caution">
    <text evidence="1">The sequence shown here is derived from an EMBL/GenBank/DDBJ whole genome shotgun (WGS) entry which is preliminary data.</text>
</comment>
<evidence type="ECO:0000313" key="2">
    <source>
        <dbReference type="Proteomes" id="UP001066276"/>
    </source>
</evidence>
<sequence length="81" mass="9196">MFSAISGSAVEMRHCNQEYAAPLRTVQEMRTRIKRNPVKPAQSARYQKWKSVTKKGYPADLRTSAMLSSRSLLRNSSAHRA</sequence>
<proteinExistence type="predicted"/>
<dbReference type="Proteomes" id="UP001066276">
    <property type="component" value="Chromosome 11"/>
</dbReference>
<keyword evidence="2" id="KW-1185">Reference proteome</keyword>
<accession>A0AAV7LIQ7</accession>
<name>A0AAV7LIQ7_PLEWA</name>
<dbReference type="AlphaFoldDB" id="A0AAV7LIQ7"/>
<evidence type="ECO:0000313" key="1">
    <source>
        <dbReference type="EMBL" id="KAJ1091361.1"/>
    </source>
</evidence>
<reference evidence="1" key="1">
    <citation type="journal article" date="2022" name="bioRxiv">
        <title>Sequencing and chromosome-scale assembly of the giantPleurodeles waltlgenome.</title>
        <authorList>
            <person name="Brown T."/>
            <person name="Elewa A."/>
            <person name="Iarovenko S."/>
            <person name="Subramanian E."/>
            <person name="Araus A.J."/>
            <person name="Petzold A."/>
            <person name="Susuki M."/>
            <person name="Suzuki K.-i.T."/>
            <person name="Hayashi T."/>
            <person name="Toyoda A."/>
            <person name="Oliveira C."/>
            <person name="Osipova E."/>
            <person name="Leigh N.D."/>
            <person name="Simon A."/>
            <person name="Yun M.H."/>
        </authorList>
    </citation>
    <scope>NUCLEOTIDE SEQUENCE</scope>
    <source>
        <strain evidence="1">20211129_DDA</strain>
        <tissue evidence="1">Liver</tissue>
    </source>
</reference>
<organism evidence="1 2">
    <name type="scientific">Pleurodeles waltl</name>
    <name type="common">Iberian ribbed newt</name>
    <dbReference type="NCBI Taxonomy" id="8319"/>
    <lineage>
        <taxon>Eukaryota</taxon>
        <taxon>Metazoa</taxon>
        <taxon>Chordata</taxon>
        <taxon>Craniata</taxon>
        <taxon>Vertebrata</taxon>
        <taxon>Euteleostomi</taxon>
        <taxon>Amphibia</taxon>
        <taxon>Batrachia</taxon>
        <taxon>Caudata</taxon>
        <taxon>Salamandroidea</taxon>
        <taxon>Salamandridae</taxon>
        <taxon>Pleurodelinae</taxon>
        <taxon>Pleurodeles</taxon>
    </lineage>
</organism>
<dbReference type="EMBL" id="JANPWB010000015">
    <property type="protein sequence ID" value="KAJ1091361.1"/>
    <property type="molecule type" value="Genomic_DNA"/>
</dbReference>